<dbReference type="EMBL" id="KL447789">
    <property type="protein sequence ID" value="KFO77122.1"/>
    <property type="molecule type" value="Genomic_DNA"/>
</dbReference>
<keyword evidence="2" id="KW-1185">Reference proteome</keyword>
<evidence type="ECO:0000313" key="2">
    <source>
        <dbReference type="Proteomes" id="UP000053760"/>
    </source>
</evidence>
<accession>A0A091GSM0</accession>
<evidence type="ECO:0000313" key="1">
    <source>
        <dbReference type="EMBL" id="KFO77122.1"/>
    </source>
</evidence>
<dbReference type="AlphaFoldDB" id="A0A091GSM0"/>
<dbReference type="Proteomes" id="UP000053760">
    <property type="component" value="Unassembled WGS sequence"/>
</dbReference>
<name>A0A091GSM0_CUCCA</name>
<protein>
    <submittedName>
        <fullName evidence="1">Uncharacterized protein</fullName>
    </submittedName>
</protein>
<feature type="non-terminal residue" evidence="1">
    <location>
        <position position="127"/>
    </location>
</feature>
<gene>
    <name evidence="1" type="ORF">N303_05110</name>
</gene>
<organism evidence="1 2">
    <name type="scientific">Cuculus canorus</name>
    <name type="common">Common cuckoo</name>
    <dbReference type="NCBI Taxonomy" id="55661"/>
    <lineage>
        <taxon>Eukaryota</taxon>
        <taxon>Metazoa</taxon>
        <taxon>Chordata</taxon>
        <taxon>Craniata</taxon>
        <taxon>Vertebrata</taxon>
        <taxon>Euteleostomi</taxon>
        <taxon>Archelosauria</taxon>
        <taxon>Archosauria</taxon>
        <taxon>Dinosauria</taxon>
        <taxon>Saurischia</taxon>
        <taxon>Theropoda</taxon>
        <taxon>Coelurosauria</taxon>
        <taxon>Aves</taxon>
        <taxon>Neognathae</taxon>
        <taxon>Neoaves</taxon>
        <taxon>Otidimorphae</taxon>
        <taxon>Cuculiformes</taxon>
        <taxon>Cuculidae</taxon>
        <taxon>Cuculus</taxon>
    </lineage>
</organism>
<reference evidence="1 2" key="1">
    <citation type="submission" date="2014-04" db="EMBL/GenBank/DDBJ databases">
        <title>Genome evolution of avian class.</title>
        <authorList>
            <person name="Zhang G."/>
            <person name="Li C."/>
        </authorList>
    </citation>
    <scope>NUCLEOTIDE SEQUENCE [LARGE SCALE GENOMIC DNA]</scope>
    <source>
        <strain evidence="1">BGI_N303</strain>
    </source>
</reference>
<feature type="non-terminal residue" evidence="1">
    <location>
        <position position="1"/>
    </location>
</feature>
<proteinExistence type="predicted"/>
<sequence length="127" mass="13442">APLTFFCVCVGPFQVASSLVRKFKRFPPAILRALSQAAVGLSISDIENGISDKDLKASIPALGEVRGWNAEQSSTIINKLLSSGYQISDGQSLAKLGSLVAGLNSSTLQSLPPEVILEAIKLPEFVQ</sequence>